<dbReference type="Gene3D" id="3.40.1410.10">
    <property type="entry name" value="Chorismate lyase-like"/>
    <property type="match status" value="1"/>
</dbReference>
<dbReference type="PANTHER" id="PTHR44846:SF1">
    <property type="entry name" value="MANNOSYL-D-GLYCERATE TRANSPORT_METABOLISM SYSTEM REPRESSOR MNGR-RELATED"/>
    <property type="match status" value="1"/>
</dbReference>
<dbReference type="InterPro" id="IPR011663">
    <property type="entry name" value="UTRA"/>
</dbReference>
<dbReference type="Pfam" id="PF00392">
    <property type="entry name" value="GntR"/>
    <property type="match status" value="1"/>
</dbReference>
<sequence length="239" mass="26689">MGTTATPLYQQIYDDLKAAIKGGTYKNGDRIPSEAELSQSYGVSRITVRRAIEDLCSDGFLVKMQGRGTFVGTRHISRQLSRTRDISTFTRMCQEIGARPGARVIDRQITPGRPDELEFFGLAEGALMLLVRRVRSADGLPVCDERVILPYEWAPDLLTEPLEDASMFDAIERMLERRPDHHTAWTINAVKATTEQAQLLEVSAGDPLIYSVADYVGADEKPVCIGRDYFVGGRYEIDL</sequence>
<dbReference type="InterPro" id="IPR000524">
    <property type="entry name" value="Tscrpt_reg_HTH_GntR"/>
</dbReference>
<dbReference type="FunFam" id="1.10.10.10:FF:000079">
    <property type="entry name" value="GntR family transcriptional regulator"/>
    <property type="match status" value="1"/>
</dbReference>
<evidence type="ECO:0000313" key="5">
    <source>
        <dbReference type="EMBL" id="SDR92091.1"/>
    </source>
</evidence>
<dbReference type="Gene3D" id="1.10.10.10">
    <property type="entry name" value="Winged helix-like DNA-binding domain superfamily/Winged helix DNA-binding domain"/>
    <property type="match status" value="1"/>
</dbReference>
<protein>
    <submittedName>
        <fullName evidence="5">Transcriptional regulator, GntR family</fullName>
    </submittedName>
</protein>
<dbReference type="RefSeq" id="WP_090863409.1">
    <property type="nucleotide sequence ID" value="NZ_LT629759.1"/>
</dbReference>
<evidence type="ECO:0000256" key="3">
    <source>
        <dbReference type="ARBA" id="ARBA00023163"/>
    </source>
</evidence>
<dbReference type="PROSITE" id="PS50949">
    <property type="entry name" value="HTH_GNTR"/>
    <property type="match status" value="1"/>
</dbReference>
<accession>A0A1H1MYW9</accession>
<dbReference type="Pfam" id="PF07702">
    <property type="entry name" value="UTRA"/>
    <property type="match status" value="1"/>
</dbReference>
<reference evidence="6" key="1">
    <citation type="submission" date="2016-10" db="EMBL/GenBank/DDBJ databases">
        <authorList>
            <person name="Varghese N."/>
            <person name="Submissions S."/>
        </authorList>
    </citation>
    <scope>NUCLEOTIDE SEQUENCE [LARGE SCALE GENOMIC DNA]</scope>
    <source>
        <strain evidence="6">DSM 22620</strain>
    </source>
</reference>
<dbReference type="CDD" id="cd07377">
    <property type="entry name" value="WHTH_GntR"/>
    <property type="match status" value="1"/>
</dbReference>
<dbReference type="SUPFAM" id="SSF64288">
    <property type="entry name" value="Chorismate lyase-like"/>
    <property type="match status" value="1"/>
</dbReference>
<feature type="domain" description="HTH gntR-type" evidence="4">
    <location>
        <begin position="6"/>
        <end position="74"/>
    </location>
</feature>
<dbReference type="SMART" id="SM00866">
    <property type="entry name" value="UTRA"/>
    <property type="match status" value="1"/>
</dbReference>
<evidence type="ECO:0000256" key="2">
    <source>
        <dbReference type="ARBA" id="ARBA00023125"/>
    </source>
</evidence>
<dbReference type="GO" id="GO:0003677">
    <property type="term" value="F:DNA binding"/>
    <property type="evidence" value="ECO:0007669"/>
    <property type="project" value="UniProtKB-KW"/>
</dbReference>
<dbReference type="Proteomes" id="UP000199480">
    <property type="component" value="Chromosome I"/>
</dbReference>
<dbReference type="InterPro" id="IPR036390">
    <property type="entry name" value="WH_DNA-bd_sf"/>
</dbReference>
<dbReference type="OrthoDB" id="7363114at2"/>
<dbReference type="SMART" id="SM00345">
    <property type="entry name" value="HTH_GNTR"/>
    <property type="match status" value="1"/>
</dbReference>
<dbReference type="PANTHER" id="PTHR44846">
    <property type="entry name" value="MANNOSYL-D-GLYCERATE TRANSPORT/METABOLISM SYSTEM REPRESSOR MNGR-RELATED"/>
    <property type="match status" value="1"/>
</dbReference>
<organism evidence="5 6">
    <name type="scientific">Parafannyhessea umbonata</name>
    <dbReference type="NCBI Taxonomy" id="604330"/>
    <lineage>
        <taxon>Bacteria</taxon>
        <taxon>Bacillati</taxon>
        <taxon>Actinomycetota</taxon>
        <taxon>Coriobacteriia</taxon>
        <taxon>Coriobacteriales</taxon>
        <taxon>Atopobiaceae</taxon>
        <taxon>Parafannyhessea</taxon>
    </lineage>
</organism>
<dbReference type="InterPro" id="IPR036388">
    <property type="entry name" value="WH-like_DNA-bd_sf"/>
</dbReference>
<dbReference type="GeneID" id="78500969"/>
<proteinExistence type="predicted"/>
<dbReference type="EMBL" id="LT629759">
    <property type="protein sequence ID" value="SDR92091.1"/>
    <property type="molecule type" value="Genomic_DNA"/>
</dbReference>
<evidence type="ECO:0000313" key="6">
    <source>
        <dbReference type="Proteomes" id="UP000199480"/>
    </source>
</evidence>
<dbReference type="PRINTS" id="PR00035">
    <property type="entry name" value="HTHGNTR"/>
</dbReference>
<dbReference type="GO" id="GO:0045892">
    <property type="term" value="P:negative regulation of DNA-templated transcription"/>
    <property type="evidence" value="ECO:0007669"/>
    <property type="project" value="TreeGrafter"/>
</dbReference>
<dbReference type="AlphaFoldDB" id="A0A1H1MYW9"/>
<evidence type="ECO:0000256" key="1">
    <source>
        <dbReference type="ARBA" id="ARBA00023015"/>
    </source>
</evidence>
<dbReference type="InterPro" id="IPR050679">
    <property type="entry name" value="Bact_HTH_transcr_reg"/>
</dbReference>
<gene>
    <name evidence="5" type="ORF">SAMN04489857_1634</name>
</gene>
<keyword evidence="3" id="KW-0804">Transcription</keyword>
<name>A0A1H1MYW9_9ACTN</name>
<dbReference type="SUPFAM" id="SSF46785">
    <property type="entry name" value="Winged helix' DNA-binding domain"/>
    <property type="match status" value="1"/>
</dbReference>
<dbReference type="GO" id="GO:0003700">
    <property type="term" value="F:DNA-binding transcription factor activity"/>
    <property type="evidence" value="ECO:0007669"/>
    <property type="project" value="InterPro"/>
</dbReference>
<keyword evidence="1" id="KW-0805">Transcription regulation</keyword>
<evidence type="ECO:0000259" key="4">
    <source>
        <dbReference type="PROSITE" id="PS50949"/>
    </source>
</evidence>
<dbReference type="InterPro" id="IPR028978">
    <property type="entry name" value="Chorismate_lyase_/UTRA_dom_sf"/>
</dbReference>
<keyword evidence="2" id="KW-0238">DNA-binding</keyword>